<organism evidence="3 4">
    <name type="scientific">Canna indica</name>
    <name type="common">Indian-shot</name>
    <dbReference type="NCBI Taxonomy" id="4628"/>
    <lineage>
        <taxon>Eukaryota</taxon>
        <taxon>Viridiplantae</taxon>
        <taxon>Streptophyta</taxon>
        <taxon>Embryophyta</taxon>
        <taxon>Tracheophyta</taxon>
        <taxon>Spermatophyta</taxon>
        <taxon>Magnoliopsida</taxon>
        <taxon>Liliopsida</taxon>
        <taxon>Zingiberales</taxon>
        <taxon>Cannaceae</taxon>
        <taxon>Canna</taxon>
    </lineage>
</organism>
<evidence type="ECO:0000313" key="3">
    <source>
        <dbReference type="EMBL" id="WOL14719.1"/>
    </source>
</evidence>
<reference evidence="3 4" key="1">
    <citation type="submission" date="2023-10" db="EMBL/GenBank/DDBJ databases">
        <title>Chromosome-scale genome assembly provides insights into flower coloration mechanisms of Canna indica.</title>
        <authorList>
            <person name="Li C."/>
        </authorList>
    </citation>
    <scope>NUCLEOTIDE SEQUENCE [LARGE SCALE GENOMIC DNA]</scope>
    <source>
        <tissue evidence="3">Flower</tissue>
    </source>
</reference>
<evidence type="ECO:0000259" key="2">
    <source>
        <dbReference type="PROSITE" id="PS50076"/>
    </source>
</evidence>
<dbReference type="PANTHER" id="PTHR45090:SF6">
    <property type="entry name" value="J DOMAIN-CONTAINING PROTEIN"/>
    <property type="match status" value="1"/>
</dbReference>
<dbReference type="SMART" id="SM00271">
    <property type="entry name" value="DnaJ"/>
    <property type="match status" value="1"/>
</dbReference>
<dbReference type="PRINTS" id="PR00625">
    <property type="entry name" value="JDOMAIN"/>
</dbReference>
<dbReference type="Proteomes" id="UP001327560">
    <property type="component" value="Chromosome 7"/>
</dbReference>
<dbReference type="InterPro" id="IPR001623">
    <property type="entry name" value="DnaJ_domain"/>
</dbReference>
<accession>A0AAQ3KU46</accession>
<dbReference type="PANTHER" id="PTHR45090">
    <property type="entry name" value="CHAPERONE PROTEIN DNAJ 20 CHLOROPLASTIC"/>
    <property type="match status" value="1"/>
</dbReference>
<dbReference type="InterPro" id="IPR036869">
    <property type="entry name" value="J_dom_sf"/>
</dbReference>
<dbReference type="AlphaFoldDB" id="A0AAQ3KU46"/>
<gene>
    <name evidence="3" type="ORF">Cni_G23500</name>
</gene>
<protein>
    <submittedName>
        <fullName evidence="3">Chaperone protein dnaJ 20, chloroplastic-like</fullName>
    </submittedName>
</protein>
<feature type="region of interest" description="Disordered" evidence="1">
    <location>
        <begin position="151"/>
        <end position="177"/>
    </location>
</feature>
<sequence length="177" mass="19370">MLSLSSPLHKPSFAPPPAASRSRFRISASAAAVIAQPSTTMYDLLSVSQTARPDEIKAAYRRQALRWHPDACRSAGNERSYAERFMQTREAYEVLSDPLRRRNYDLSLSGERWAAAVGAASAFRSEGDKPRAGPGAGFGDWEAQLEMLRRRSAGSAAGGEETWGGRMRRARRAAPSV</sequence>
<keyword evidence="4" id="KW-1185">Reference proteome</keyword>
<dbReference type="CDD" id="cd06257">
    <property type="entry name" value="DnaJ"/>
    <property type="match status" value="1"/>
</dbReference>
<dbReference type="PROSITE" id="PS50076">
    <property type="entry name" value="DNAJ_2"/>
    <property type="match status" value="1"/>
</dbReference>
<dbReference type="Pfam" id="PF00226">
    <property type="entry name" value="DnaJ"/>
    <property type="match status" value="1"/>
</dbReference>
<feature type="compositionally biased region" description="Basic residues" evidence="1">
    <location>
        <begin position="166"/>
        <end position="177"/>
    </location>
</feature>
<dbReference type="SUPFAM" id="SSF46565">
    <property type="entry name" value="Chaperone J-domain"/>
    <property type="match status" value="1"/>
</dbReference>
<dbReference type="GO" id="GO:0009507">
    <property type="term" value="C:chloroplast"/>
    <property type="evidence" value="ECO:0007669"/>
    <property type="project" value="TreeGrafter"/>
</dbReference>
<dbReference type="GO" id="GO:0005783">
    <property type="term" value="C:endoplasmic reticulum"/>
    <property type="evidence" value="ECO:0007669"/>
    <property type="project" value="UniProtKB-ARBA"/>
</dbReference>
<evidence type="ECO:0000313" key="4">
    <source>
        <dbReference type="Proteomes" id="UP001327560"/>
    </source>
</evidence>
<dbReference type="Gene3D" id="1.10.287.110">
    <property type="entry name" value="DnaJ domain"/>
    <property type="match status" value="1"/>
</dbReference>
<dbReference type="InterPro" id="IPR053232">
    <property type="entry name" value="DnaJ_C/III_chloroplastic"/>
</dbReference>
<feature type="domain" description="J" evidence="2">
    <location>
        <begin position="40"/>
        <end position="108"/>
    </location>
</feature>
<name>A0AAQ3KU46_9LILI</name>
<dbReference type="EMBL" id="CP136896">
    <property type="protein sequence ID" value="WOL14719.1"/>
    <property type="molecule type" value="Genomic_DNA"/>
</dbReference>
<proteinExistence type="predicted"/>
<evidence type="ECO:0000256" key="1">
    <source>
        <dbReference type="SAM" id="MobiDB-lite"/>
    </source>
</evidence>